<dbReference type="EMBL" id="JH651384">
    <property type="protein sequence ID" value="EIJ33783.1"/>
    <property type="molecule type" value="Genomic_DNA"/>
</dbReference>
<name>A0A656HBS6_THINJ</name>
<reference evidence="3" key="1">
    <citation type="journal article" date="2011" name="Stand. Genomic Sci.">
        <title>Genome sequence of the filamentous, gliding Thiothrix nivea neotype strain (JP2(T)).</title>
        <authorList>
            <person name="Lapidus A."/>
            <person name="Nolan M."/>
            <person name="Lucas S."/>
            <person name="Glavina Del Rio T."/>
            <person name="Tice H."/>
            <person name="Cheng J.F."/>
            <person name="Tapia R."/>
            <person name="Han C."/>
            <person name="Goodwin L."/>
            <person name="Pitluck S."/>
            <person name="Liolios K."/>
            <person name="Pagani I."/>
            <person name="Ivanova N."/>
            <person name="Huntemann M."/>
            <person name="Mavromatis K."/>
            <person name="Mikhailova N."/>
            <person name="Pati A."/>
            <person name="Chen A."/>
            <person name="Palaniappan K."/>
            <person name="Land M."/>
            <person name="Brambilla E.M."/>
            <person name="Rohde M."/>
            <person name="Abt B."/>
            <person name="Verbarg S."/>
            <person name="Goker M."/>
            <person name="Bristow J."/>
            <person name="Eisen J.A."/>
            <person name="Markowitz V."/>
            <person name="Hugenholtz P."/>
            <person name="Kyrpides N.C."/>
            <person name="Klenk H.P."/>
            <person name="Woyke T."/>
        </authorList>
    </citation>
    <scope>NUCLEOTIDE SEQUENCE [LARGE SCALE GENOMIC DNA]</scope>
    <source>
        <strain evidence="3">ATCC 35100 / DSM 5205 / JP2</strain>
    </source>
</reference>
<keyword evidence="3" id="KW-1185">Reference proteome</keyword>
<evidence type="ECO:0000313" key="3">
    <source>
        <dbReference type="Proteomes" id="UP000005317"/>
    </source>
</evidence>
<sequence length="143" mass="15637" precursor="true">MSQWMPKWHSLLCVYLFAGASAPAAAFDSDAYSGVWTNQTPALTLKIDGDHADLAIGGKTQASATLQYMESQLPTAPFLYFDAPDESGKQMHQLYLMVSTDVHNQPRLNGYYDRVALDSTGAKVAAESFPLSLEQLHQQASAH</sequence>
<gene>
    <name evidence="2" type="ORF">Thini_1165</name>
</gene>
<organism evidence="2 3">
    <name type="scientific">Thiothrix nivea (strain ATCC 35100 / DSM 5205 / JP2)</name>
    <dbReference type="NCBI Taxonomy" id="870187"/>
    <lineage>
        <taxon>Bacteria</taxon>
        <taxon>Pseudomonadati</taxon>
        <taxon>Pseudomonadota</taxon>
        <taxon>Gammaproteobacteria</taxon>
        <taxon>Thiotrichales</taxon>
        <taxon>Thiotrichaceae</taxon>
        <taxon>Thiothrix</taxon>
    </lineage>
</organism>
<protein>
    <submittedName>
        <fullName evidence="2">Uncharacterized protein</fullName>
    </submittedName>
</protein>
<accession>A0A656HBS6</accession>
<dbReference type="Proteomes" id="UP000005317">
    <property type="component" value="Unassembled WGS sequence"/>
</dbReference>
<feature type="chain" id="PRO_5024899217" evidence="1">
    <location>
        <begin position="27"/>
        <end position="143"/>
    </location>
</feature>
<feature type="signal peptide" evidence="1">
    <location>
        <begin position="1"/>
        <end position="26"/>
    </location>
</feature>
<keyword evidence="1" id="KW-0732">Signal</keyword>
<dbReference type="RefSeq" id="WP_002707731.1">
    <property type="nucleotide sequence ID" value="NZ_JH651384.1"/>
</dbReference>
<proteinExistence type="predicted"/>
<evidence type="ECO:0000256" key="1">
    <source>
        <dbReference type="SAM" id="SignalP"/>
    </source>
</evidence>
<evidence type="ECO:0000313" key="2">
    <source>
        <dbReference type="EMBL" id="EIJ33783.1"/>
    </source>
</evidence>
<dbReference type="AlphaFoldDB" id="A0A656HBS6"/>